<dbReference type="PANTHER" id="PTHR43707:SF1">
    <property type="entry name" value="HISTIDINE--TRNA LIGASE, MITOCHONDRIAL-RELATED"/>
    <property type="match status" value="1"/>
</dbReference>
<dbReference type="EMBL" id="DVJO01000110">
    <property type="protein sequence ID" value="HIS82979.1"/>
    <property type="molecule type" value="Genomic_DNA"/>
</dbReference>
<feature type="binding site" evidence="12">
    <location>
        <position position="113"/>
    </location>
    <ligand>
        <name>L-histidine</name>
        <dbReference type="ChEBI" id="CHEBI:57595"/>
    </ligand>
</feature>
<evidence type="ECO:0000256" key="10">
    <source>
        <dbReference type="ARBA" id="ARBA00047639"/>
    </source>
</evidence>
<dbReference type="PANTHER" id="PTHR43707">
    <property type="entry name" value="HISTIDYL-TRNA SYNTHETASE"/>
    <property type="match status" value="1"/>
</dbReference>
<evidence type="ECO:0000256" key="9">
    <source>
        <dbReference type="ARBA" id="ARBA00023146"/>
    </source>
</evidence>
<dbReference type="InterPro" id="IPR006195">
    <property type="entry name" value="aa-tRNA-synth_II"/>
</dbReference>
<evidence type="ECO:0000256" key="2">
    <source>
        <dbReference type="ARBA" id="ARBA00008226"/>
    </source>
</evidence>
<proteinExistence type="inferred from homology"/>
<dbReference type="CDD" id="cd00773">
    <property type="entry name" value="HisRS-like_core"/>
    <property type="match status" value="1"/>
</dbReference>
<name>A0A9D1FVQ6_9BACT</name>
<evidence type="ECO:0000259" key="13">
    <source>
        <dbReference type="PROSITE" id="PS50862"/>
    </source>
</evidence>
<dbReference type="GO" id="GO:0005524">
    <property type="term" value="F:ATP binding"/>
    <property type="evidence" value="ECO:0007669"/>
    <property type="project" value="UniProtKB-UniRule"/>
</dbReference>
<comment type="subunit">
    <text evidence="3 11">Homodimer.</text>
</comment>
<dbReference type="Pfam" id="PF13393">
    <property type="entry name" value="tRNA-synt_His"/>
    <property type="match status" value="1"/>
</dbReference>
<evidence type="ECO:0000256" key="12">
    <source>
        <dbReference type="PIRSR" id="PIRSR001549-1"/>
    </source>
</evidence>
<keyword evidence="6 11" id="KW-0547">Nucleotide-binding</keyword>
<feature type="binding site" evidence="12">
    <location>
        <position position="131"/>
    </location>
    <ligand>
        <name>L-histidine</name>
        <dbReference type="ChEBI" id="CHEBI:57595"/>
    </ligand>
</feature>
<dbReference type="PROSITE" id="PS50862">
    <property type="entry name" value="AA_TRNA_LIGASE_II"/>
    <property type="match status" value="1"/>
</dbReference>
<dbReference type="EC" id="6.1.1.21" evidence="11"/>
<evidence type="ECO:0000313" key="14">
    <source>
        <dbReference type="EMBL" id="HIS82979.1"/>
    </source>
</evidence>
<feature type="domain" description="Aminoacyl-transfer RNA synthetases class-II family profile" evidence="13">
    <location>
        <begin position="1"/>
        <end position="319"/>
    </location>
</feature>
<feature type="binding site" evidence="12">
    <location>
        <position position="262"/>
    </location>
    <ligand>
        <name>L-histidine</name>
        <dbReference type="ChEBI" id="CHEBI:57595"/>
    </ligand>
</feature>
<dbReference type="HAMAP" id="MF_00127">
    <property type="entry name" value="His_tRNA_synth"/>
    <property type="match status" value="1"/>
</dbReference>
<dbReference type="InterPro" id="IPR036621">
    <property type="entry name" value="Anticodon-bd_dom_sf"/>
</dbReference>
<keyword evidence="8 11" id="KW-0648">Protein biosynthesis</keyword>
<dbReference type="InterPro" id="IPR004154">
    <property type="entry name" value="Anticodon-bd"/>
</dbReference>
<comment type="catalytic activity">
    <reaction evidence="10 11">
        <text>tRNA(His) + L-histidine + ATP = L-histidyl-tRNA(His) + AMP + diphosphate + H(+)</text>
        <dbReference type="Rhea" id="RHEA:17313"/>
        <dbReference type="Rhea" id="RHEA-COMP:9665"/>
        <dbReference type="Rhea" id="RHEA-COMP:9689"/>
        <dbReference type="ChEBI" id="CHEBI:15378"/>
        <dbReference type="ChEBI" id="CHEBI:30616"/>
        <dbReference type="ChEBI" id="CHEBI:33019"/>
        <dbReference type="ChEBI" id="CHEBI:57595"/>
        <dbReference type="ChEBI" id="CHEBI:78442"/>
        <dbReference type="ChEBI" id="CHEBI:78527"/>
        <dbReference type="ChEBI" id="CHEBI:456215"/>
        <dbReference type="EC" id="6.1.1.21"/>
    </reaction>
</comment>
<keyword evidence="7 11" id="KW-0067">ATP-binding</keyword>
<dbReference type="GO" id="GO:0006427">
    <property type="term" value="P:histidyl-tRNA aminoacylation"/>
    <property type="evidence" value="ECO:0007669"/>
    <property type="project" value="UniProtKB-UniRule"/>
</dbReference>
<reference evidence="14" key="2">
    <citation type="journal article" date="2021" name="PeerJ">
        <title>Extensive microbial diversity within the chicken gut microbiome revealed by metagenomics and culture.</title>
        <authorList>
            <person name="Gilroy R."/>
            <person name="Ravi A."/>
            <person name="Getino M."/>
            <person name="Pursley I."/>
            <person name="Horton D.L."/>
            <person name="Alikhan N.F."/>
            <person name="Baker D."/>
            <person name="Gharbi K."/>
            <person name="Hall N."/>
            <person name="Watson M."/>
            <person name="Adriaenssens E.M."/>
            <person name="Foster-Nyarko E."/>
            <person name="Jarju S."/>
            <person name="Secka A."/>
            <person name="Antonio M."/>
            <person name="Oren A."/>
            <person name="Chaudhuri R.R."/>
            <person name="La Ragione R."/>
            <person name="Hildebrand F."/>
            <person name="Pallen M.J."/>
        </authorList>
    </citation>
    <scope>NUCLEOTIDE SEQUENCE</scope>
    <source>
        <strain evidence="14">CHK152-2994</strain>
    </source>
</reference>
<sequence>MAKILNVVKGTKDILPQDAPMWHLLEKNALEIFSKYGYKEIRTPIFEVTELFARGVGDTTDIVNKEMYTFEKSERSLTLRPENTAGVVRSFIENGMSRLSAPVKLWYKGPMFRYERPQAGRQRQFHQVGVEMFGVKEPAADAEAILLAVDYLKSLGLNDLEVEINSLGCPECREAYKKRIKEVLKPEFDNLCEDCRNRYEKNPLRLLDCKVESCKEIFEKPEIKSVILSDFICEDCAEHYSKLKTYLDELGVKYVENKLLVRGLDYYNRTVFEIKSNNLGSQNAVCGGGRYDSLVRNLGGEDTPAVGWAMGMERLISLIPAIEPEKLDGYIVSNSPAEAFKLAADLRNSGLKVEFDLQNKKFTKQLEKASKIARYAFILGEDEIKNNMVSVKNLSTAHQEQLERSKLWSEFENV</sequence>
<evidence type="ECO:0000256" key="6">
    <source>
        <dbReference type="ARBA" id="ARBA00022741"/>
    </source>
</evidence>
<evidence type="ECO:0000256" key="11">
    <source>
        <dbReference type="HAMAP-Rule" id="MF_00127"/>
    </source>
</evidence>
<dbReference type="Gene3D" id="3.30.930.10">
    <property type="entry name" value="Bira Bifunctional Protein, Domain 2"/>
    <property type="match status" value="1"/>
</dbReference>
<dbReference type="InterPro" id="IPR015807">
    <property type="entry name" value="His-tRNA-ligase"/>
</dbReference>
<dbReference type="InterPro" id="IPR041715">
    <property type="entry name" value="HisRS-like_core"/>
</dbReference>
<evidence type="ECO:0000256" key="8">
    <source>
        <dbReference type="ARBA" id="ARBA00022917"/>
    </source>
</evidence>
<comment type="subcellular location">
    <subcellularLocation>
        <location evidence="1 11">Cytoplasm</location>
    </subcellularLocation>
</comment>
<evidence type="ECO:0000313" key="15">
    <source>
        <dbReference type="Proteomes" id="UP000824139"/>
    </source>
</evidence>
<evidence type="ECO:0000256" key="1">
    <source>
        <dbReference type="ARBA" id="ARBA00004496"/>
    </source>
</evidence>
<comment type="similarity">
    <text evidence="2 11">Belongs to the class-II aminoacyl-tRNA synthetase family.</text>
</comment>
<protein>
    <recommendedName>
        <fullName evidence="11">Histidine--tRNA ligase</fullName>
        <ecNumber evidence="11">6.1.1.21</ecNumber>
    </recommendedName>
    <alternativeName>
        <fullName evidence="11">Histidyl-tRNA synthetase</fullName>
        <shortName evidence="11">HisRS</shortName>
    </alternativeName>
</protein>
<feature type="binding site" evidence="12">
    <location>
        <begin position="266"/>
        <end position="267"/>
    </location>
    <ligand>
        <name>L-histidine</name>
        <dbReference type="ChEBI" id="CHEBI:57595"/>
    </ligand>
</feature>
<dbReference type="InterPro" id="IPR045864">
    <property type="entry name" value="aa-tRNA-synth_II/BPL/LPL"/>
</dbReference>
<dbReference type="GO" id="GO:0005737">
    <property type="term" value="C:cytoplasm"/>
    <property type="evidence" value="ECO:0007669"/>
    <property type="project" value="UniProtKB-SubCell"/>
</dbReference>
<keyword evidence="5 11" id="KW-0436">Ligase</keyword>
<dbReference type="AlphaFoldDB" id="A0A9D1FVQ6"/>
<accession>A0A9D1FVQ6</accession>
<reference evidence="14" key="1">
    <citation type="submission" date="2020-10" db="EMBL/GenBank/DDBJ databases">
        <authorList>
            <person name="Gilroy R."/>
        </authorList>
    </citation>
    <scope>NUCLEOTIDE SEQUENCE</scope>
    <source>
        <strain evidence="14">CHK152-2994</strain>
    </source>
</reference>
<evidence type="ECO:0000256" key="3">
    <source>
        <dbReference type="ARBA" id="ARBA00011738"/>
    </source>
</evidence>
<organism evidence="14 15">
    <name type="scientific">Candidatus Scatenecus faecavium</name>
    <dbReference type="NCBI Taxonomy" id="2840915"/>
    <lineage>
        <taxon>Bacteria</taxon>
        <taxon>Candidatus Scatenecus</taxon>
    </lineage>
</organism>
<dbReference type="Proteomes" id="UP000824139">
    <property type="component" value="Unassembled WGS sequence"/>
</dbReference>
<evidence type="ECO:0000256" key="4">
    <source>
        <dbReference type="ARBA" id="ARBA00022490"/>
    </source>
</evidence>
<dbReference type="FunFam" id="3.30.930.10:FF:000005">
    <property type="entry name" value="Histidine--tRNA ligase"/>
    <property type="match status" value="1"/>
</dbReference>
<dbReference type="SUPFAM" id="SSF55681">
    <property type="entry name" value="Class II aaRS and biotin synthetases"/>
    <property type="match status" value="1"/>
</dbReference>
<dbReference type="Gene3D" id="3.40.50.800">
    <property type="entry name" value="Anticodon-binding domain"/>
    <property type="match status" value="1"/>
</dbReference>
<dbReference type="SUPFAM" id="SSF52954">
    <property type="entry name" value="Class II aaRS ABD-related"/>
    <property type="match status" value="1"/>
</dbReference>
<evidence type="ECO:0000256" key="7">
    <source>
        <dbReference type="ARBA" id="ARBA00022840"/>
    </source>
</evidence>
<feature type="binding site" evidence="12">
    <location>
        <begin position="82"/>
        <end position="84"/>
    </location>
    <ligand>
        <name>L-histidine</name>
        <dbReference type="ChEBI" id="CHEBI:57595"/>
    </ligand>
</feature>
<gene>
    <name evidence="11" type="primary">hisS</name>
    <name evidence="14" type="ORF">IAD41_05160</name>
</gene>
<keyword evidence="9 11" id="KW-0030">Aminoacyl-tRNA synthetase</keyword>
<dbReference type="InterPro" id="IPR004516">
    <property type="entry name" value="HisRS/HisZ"/>
</dbReference>
<evidence type="ECO:0000256" key="5">
    <source>
        <dbReference type="ARBA" id="ARBA00022598"/>
    </source>
</evidence>
<comment type="caution">
    <text evidence="14">The sequence shown here is derived from an EMBL/GenBank/DDBJ whole genome shotgun (WGS) entry which is preliminary data.</text>
</comment>
<dbReference type="GO" id="GO:0004821">
    <property type="term" value="F:histidine-tRNA ligase activity"/>
    <property type="evidence" value="ECO:0007669"/>
    <property type="project" value="UniProtKB-UniRule"/>
</dbReference>
<keyword evidence="4 11" id="KW-0963">Cytoplasm</keyword>
<feature type="binding site" evidence="12">
    <location>
        <position position="127"/>
    </location>
    <ligand>
        <name>L-histidine</name>
        <dbReference type="ChEBI" id="CHEBI:57595"/>
    </ligand>
</feature>
<dbReference type="NCBIfam" id="TIGR00442">
    <property type="entry name" value="hisS"/>
    <property type="match status" value="1"/>
</dbReference>
<dbReference type="PIRSF" id="PIRSF001549">
    <property type="entry name" value="His-tRNA_synth"/>
    <property type="match status" value="1"/>
</dbReference>
<dbReference type="Pfam" id="PF03129">
    <property type="entry name" value="HGTP_anticodon"/>
    <property type="match status" value="1"/>
</dbReference>